<accession>A0ABR7GDS9</accession>
<evidence type="ECO:0008006" key="3">
    <source>
        <dbReference type="Google" id="ProtNLM"/>
    </source>
</evidence>
<dbReference type="InterPro" id="IPR036619">
    <property type="entry name" value="NinB_sf"/>
</dbReference>
<dbReference type="RefSeq" id="WP_186853840.1">
    <property type="nucleotide sequence ID" value="NZ_JACOPG010000001.1"/>
</dbReference>
<dbReference type="EMBL" id="JACOPG010000001">
    <property type="protein sequence ID" value="MBC5685586.1"/>
    <property type="molecule type" value="Genomic_DNA"/>
</dbReference>
<keyword evidence="2" id="KW-1185">Reference proteome</keyword>
<evidence type="ECO:0000313" key="1">
    <source>
        <dbReference type="EMBL" id="MBC5685586.1"/>
    </source>
</evidence>
<evidence type="ECO:0000313" key="2">
    <source>
        <dbReference type="Proteomes" id="UP000643810"/>
    </source>
</evidence>
<name>A0ABR7GDS9_9FIRM</name>
<reference evidence="1 2" key="1">
    <citation type="submission" date="2020-08" db="EMBL/GenBank/DDBJ databases">
        <title>Genome public.</title>
        <authorList>
            <person name="Liu C."/>
            <person name="Sun Q."/>
        </authorList>
    </citation>
    <scope>NUCLEOTIDE SEQUENCE [LARGE SCALE GENOMIC DNA]</scope>
    <source>
        <strain evidence="1 2">NSJ-9</strain>
    </source>
</reference>
<dbReference type="Gene3D" id="1.10.3790.10">
    <property type="entry name" value="NinB"/>
    <property type="match status" value="1"/>
</dbReference>
<proteinExistence type="predicted"/>
<sequence>MEVSGKVVSLSKDWVTGKFLLTLEVNEEAVVESQFDQLKELDKLKIKVAKWTNKRSLDANAYFHVLIGKIADAMPTPISKAHCKNMMITRYGQPEMIDGQPMIYKTNAPVEYMQELETLHTICVKASEENGKEVFFYKVYRGSHSYDSKEMSVLIDGTVEEAKALGIETLPPEELERMMEHFKKKEAKSEKHITG</sequence>
<organism evidence="1 2">
    <name type="scientific">Roseburia lenta</name>
    <dbReference type="NCBI Taxonomy" id="2763061"/>
    <lineage>
        <taxon>Bacteria</taxon>
        <taxon>Bacillati</taxon>
        <taxon>Bacillota</taxon>
        <taxon>Clostridia</taxon>
        <taxon>Lachnospirales</taxon>
        <taxon>Lachnospiraceae</taxon>
        <taxon>Roseburia</taxon>
    </lineage>
</organism>
<comment type="caution">
    <text evidence="1">The sequence shown here is derived from an EMBL/GenBank/DDBJ whole genome shotgun (WGS) entry which is preliminary data.</text>
</comment>
<gene>
    <name evidence="1" type="ORF">H8R94_02970</name>
</gene>
<dbReference type="Proteomes" id="UP000643810">
    <property type="component" value="Unassembled WGS sequence"/>
</dbReference>
<protein>
    <recommendedName>
        <fullName evidence="3">Large polyvalent protein-associated domain-containing protein</fullName>
    </recommendedName>
</protein>